<gene>
    <name evidence="2" type="ORF">BA195_07740</name>
</gene>
<evidence type="ECO:0000313" key="2">
    <source>
        <dbReference type="EMBL" id="OCK42792.1"/>
    </source>
</evidence>
<dbReference type="GO" id="GO:0016301">
    <property type="term" value="F:kinase activity"/>
    <property type="evidence" value="ECO:0007669"/>
    <property type="project" value="UniProtKB-KW"/>
</dbReference>
<dbReference type="AlphaFoldDB" id="A0A1B9XZ29"/>
<keyword evidence="2" id="KW-0808">Transferase</keyword>
<comment type="caution">
    <text evidence="2">The sequence shown here is derived from an EMBL/GenBank/DDBJ whole genome shotgun (WGS) entry which is preliminary data.</text>
</comment>
<feature type="domain" description="ATPase BadF/BadG/BcrA/BcrD type" evidence="1">
    <location>
        <begin position="6"/>
        <end position="157"/>
    </location>
</feature>
<dbReference type="RefSeq" id="WP_068704175.1">
    <property type="nucleotide sequence ID" value="NZ_MAKX01000002.1"/>
</dbReference>
<dbReference type="EMBL" id="MAKX01000002">
    <property type="protein sequence ID" value="OCK42792.1"/>
    <property type="molecule type" value="Genomic_DNA"/>
</dbReference>
<evidence type="ECO:0000313" key="3">
    <source>
        <dbReference type="Proteomes" id="UP000093186"/>
    </source>
</evidence>
<dbReference type="InterPro" id="IPR043129">
    <property type="entry name" value="ATPase_NBD"/>
</dbReference>
<keyword evidence="3" id="KW-1185">Reference proteome</keyword>
<dbReference type="Gene3D" id="3.30.420.40">
    <property type="match status" value="2"/>
</dbReference>
<keyword evidence="2" id="KW-0418">Kinase</keyword>
<dbReference type="InterPro" id="IPR052519">
    <property type="entry name" value="Euk-type_GlcNAc_Kinase"/>
</dbReference>
<sequence>MILIADSGSTKCDWFLYELINNKVVKRLRTAGVNPSVLKKKSIHQILTNSKELNEFKNEITAVFFFGAGCNNIKAERKVKKVFNSYFNNLSKIVVKEDLMLAVLSASRKPSVVAILGTGSNCCFFNGKTIEQRVKAMGYILMDEGSGNHLGKEVLRAYYYKELPEDLKFSLEKEFNLNNDKVLSKLYGSKMPNKYLAKYARFLFENIEHPYAKSIITSCISEFIDKQLLKYSNELNKVPIYFIGSIGYHAREIIKEVLEKRQIKAPENFIRRPLIAFIESIKDDNSFLKKLA</sequence>
<evidence type="ECO:0000259" key="1">
    <source>
        <dbReference type="Pfam" id="PF01869"/>
    </source>
</evidence>
<dbReference type="STRING" id="447689.BA195_07740"/>
<dbReference type="PANTHER" id="PTHR43190">
    <property type="entry name" value="N-ACETYL-D-GLUCOSAMINE KINASE"/>
    <property type="match status" value="1"/>
</dbReference>
<dbReference type="CDD" id="cd24079">
    <property type="entry name" value="ASKHA_NBD_PG1100-like"/>
    <property type="match status" value="1"/>
</dbReference>
<name>A0A1B9XZ29_9FLAO</name>
<reference evidence="2 3" key="1">
    <citation type="submission" date="2016-06" db="EMBL/GenBank/DDBJ databases">
        <title>Draft Genome Sequence of Tenacibaculum soleae UCD-KL19.</title>
        <authorList>
            <person name="Eisen J.A."/>
            <person name="Coil D.A."/>
            <person name="Lujan K.M."/>
        </authorList>
    </citation>
    <scope>NUCLEOTIDE SEQUENCE [LARGE SCALE GENOMIC DNA]</scope>
    <source>
        <strain evidence="2 3">UCD-KL19</strain>
    </source>
</reference>
<protein>
    <submittedName>
        <fullName evidence="2">N-acetylglucosamine kinase</fullName>
    </submittedName>
</protein>
<proteinExistence type="predicted"/>
<dbReference type="Pfam" id="PF01869">
    <property type="entry name" value="BcrAD_BadFG"/>
    <property type="match status" value="1"/>
</dbReference>
<dbReference type="InterPro" id="IPR002731">
    <property type="entry name" value="ATPase_BadF"/>
</dbReference>
<dbReference type="SUPFAM" id="SSF53067">
    <property type="entry name" value="Actin-like ATPase domain"/>
    <property type="match status" value="2"/>
</dbReference>
<accession>A0A1B9XZ29</accession>
<dbReference type="Gene3D" id="1.10.720.160">
    <property type="match status" value="1"/>
</dbReference>
<dbReference type="OrthoDB" id="871343at2"/>
<dbReference type="Proteomes" id="UP000093186">
    <property type="component" value="Unassembled WGS sequence"/>
</dbReference>
<dbReference type="PANTHER" id="PTHR43190:SF3">
    <property type="entry name" value="N-ACETYL-D-GLUCOSAMINE KINASE"/>
    <property type="match status" value="1"/>
</dbReference>
<organism evidence="2 3">
    <name type="scientific">Tenacibaculum soleae</name>
    <dbReference type="NCBI Taxonomy" id="447689"/>
    <lineage>
        <taxon>Bacteria</taxon>
        <taxon>Pseudomonadati</taxon>
        <taxon>Bacteroidota</taxon>
        <taxon>Flavobacteriia</taxon>
        <taxon>Flavobacteriales</taxon>
        <taxon>Flavobacteriaceae</taxon>
        <taxon>Tenacibaculum</taxon>
    </lineage>
</organism>